<dbReference type="InterPro" id="IPR011009">
    <property type="entry name" value="Kinase-like_dom_sf"/>
</dbReference>
<evidence type="ECO:0000259" key="2">
    <source>
        <dbReference type="PROSITE" id="PS50011"/>
    </source>
</evidence>
<dbReference type="GeneID" id="25339855"/>
<dbReference type="PROSITE" id="PS50011">
    <property type="entry name" value="PROTEIN_KINASE_DOM"/>
    <property type="match status" value="1"/>
</dbReference>
<evidence type="ECO:0000313" key="4">
    <source>
        <dbReference type="Proteomes" id="UP000030763"/>
    </source>
</evidence>
<reference evidence="3" key="2">
    <citation type="submission" date="2013-10" db="EMBL/GenBank/DDBJ databases">
        <authorList>
            <person name="Aslett M."/>
        </authorList>
    </citation>
    <scope>NUCLEOTIDE SEQUENCE [LARGE SCALE GENOMIC DNA]</scope>
    <source>
        <strain evidence="3">Weybridge</strain>
    </source>
</reference>
<dbReference type="InterPro" id="IPR000719">
    <property type="entry name" value="Prot_kinase_dom"/>
</dbReference>
<keyword evidence="1" id="KW-0472">Membrane</keyword>
<name>U6M6Q1_EIMMA</name>
<feature type="domain" description="Protein kinase" evidence="2">
    <location>
        <begin position="177"/>
        <end position="492"/>
    </location>
</feature>
<dbReference type="RefSeq" id="XP_013336341.1">
    <property type="nucleotide sequence ID" value="XM_013480887.1"/>
</dbReference>
<evidence type="ECO:0000256" key="1">
    <source>
        <dbReference type="SAM" id="Phobius"/>
    </source>
</evidence>
<dbReference type="Gene3D" id="1.10.510.10">
    <property type="entry name" value="Transferase(Phosphotransferase) domain 1"/>
    <property type="match status" value="1"/>
</dbReference>
<dbReference type="VEuPathDB" id="ToxoDB:EMWEY_00058690"/>
<accession>U6M6Q1</accession>
<keyword evidence="1" id="KW-0812">Transmembrane</keyword>
<feature type="transmembrane region" description="Helical" evidence="1">
    <location>
        <begin position="46"/>
        <end position="64"/>
    </location>
</feature>
<evidence type="ECO:0000313" key="3">
    <source>
        <dbReference type="EMBL" id="CDJ59696.1"/>
    </source>
</evidence>
<gene>
    <name evidence="3" type="ORF">EMWEY_00058690</name>
</gene>
<dbReference type="EMBL" id="HG720722">
    <property type="protein sequence ID" value="CDJ59696.1"/>
    <property type="molecule type" value="Genomic_DNA"/>
</dbReference>
<proteinExistence type="predicted"/>
<sequence>MEDDPAIVDTVVSADSDPGKGDAASIVDVQKIARSLLRNEVGVQRLLLVVAGLVLLVAVHRGLASRALPRPISSAMQESGGLQEKGQERDDWGLYSLEYFEQALPTSLKEGKKSLAASASKLSGNPKNLAAEPYQRAVAQALSNGSSDSLLGMTISLQNPQPLGRSTTEGPLPQQNLLVTRILGYYRWNLLVNAEDVETKEEFSVSIPIMSKSSVEEYAKNDLEQQVKLAVEQEQETILQVCGNIPAKSMTSQKGMAVPYYVGQMLGLGNIHSSGDFKIVNTVGVMEKVVGDLDSLAAVSGKLKPVVRDYIAYRLLQIVLKLERSGVGHLQLSRKSLFVREDGSIVLGNFCSAVPFGEEKRRLSGQVQLALEPSAMTTFIDSDVLVADAKVNLWGLGVLLFHLYTGDADHPYAKVEGASFRDSPGASSRLLLNSGTCSKFLVPQLERSEVPPRWKDLILRLLEPKRGNRITGFQTIVVEVELPGIGHLQPSFEPHLLREDGVSILGDLGTGALFGPKRNMLKGTLSLYEVLCAL</sequence>
<dbReference type="AlphaFoldDB" id="U6M6Q1"/>
<dbReference type="OrthoDB" id="6513151at2759"/>
<keyword evidence="4" id="KW-1185">Reference proteome</keyword>
<dbReference type="SUPFAM" id="SSF56112">
    <property type="entry name" value="Protein kinase-like (PK-like)"/>
    <property type="match status" value="1"/>
</dbReference>
<dbReference type="GO" id="GO:0004672">
    <property type="term" value="F:protein kinase activity"/>
    <property type="evidence" value="ECO:0007669"/>
    <property type="project" value="InterPro"/>
</dbReference>
<dbReference type="Proteomes" id="UP000030763">
    <property type="component" value="Unassembled WGS sequence"/>
</dbReference>
<organism evidence="3 4">
    <name type="scientific">Eimeria maxima</name>
    <name type="common">Coccidian parasite</name>
    <dbReference type="NCBI Taxonomy" id="5804"/>
    <lineage>
        <taxon>Eukaryota</taxon>
        <taxon>Sar</taxon>
        <taxon>Alveolata</taxon>
        <taxon>Apicomplexa</taxon>
        <taxon>Conoidasida</taxon>
        <taxon>Coccidia</taxon>
        <taxon>Eucoccidiorida</taxon>
        <taxon>Eimeriorina</taxon>
        <taxon>Eimeriidae</taxon>
        <taxon>Eimeria</taxon>
    </lineage>
</organism>
<protein>
    <recommendedName>
        <fullName evidence="2">Protein kinase domain-containing protein</fullName>
    </recommendedName>
</protein>
<dbReference type="GO" id="GO:0005524">
    <property type="term" value="F:ATP binding"/>
    <property type="evidence" value="ECO:0007669"/>
    <property type="project" value="InterPro"/>
</dbReference>
<keyword evidence="1" id="KW-1133">Transmembrane helix</keyword>
<reference evidence="3" key="1">
    <citation type="submission" date="2013-10" db="EMBL/GenBank/DDBJ databases">
        <title>Genomic analysis of the causative agents of coccidiosis in chickens.</title>
        <authorList>
            <person name="Reid A.J."/>
            <person name="Blake D."/>
            <person name="Billington K."/>
            <person name="Browne H."/>
            <person name="Dunn M."/>
            <person name="Hung S."/>
            <person name="Kawahara F."/>
            <person name="Miranda-Saavedra D."/>
            <person name="Mourier T."/>
            <person name="Nagra H."/>
            <person name="Otto T.D."/>
            <person name="Rawlings N."/>
            <person name="Sanchez A."/>
            <person name="Sanders M."/>
            <person name="Subramaniam C."/>
            <person name="Tay Y."/>
            <person name="Dear P."/>
            <person name="Doerig C."/>
            <person name="Gruber A."/>
            <person name="Parkinson J."/>
            <person name="Shirley M."/>
            <person name="Wan K.L."/>
            <person name="Berriman M."/>
            <person name="Tomley F."/>
            <person name="Pain A."/>
        </authorList>
    </citation>
    <scope>NUCLEOTIDE SEQUENCE [LARGE SCALE GENOMIC DNA]</scope>
    <source>
        <strain evidence="3">Weybridge</strain>
    </source>
</reference>